<dbReference type="OrthoDB" id="4128781at2759"/>
<dbReference type="InterPro" id="IPR037401">
    <property type="entry name" value="SnoaL-like"/>
</dbReference>
<evidence type="ECO:0000259" key="1">
    <source>
        <dbReference type="Pfam" id="PF13474"/>
    </source>
</evidence>
<protein>
    <recommendedName>
        <fullName evidence="1">SnoaL-like domain-containing protein</fullName>
    </recommendedName>
</protein>
<dbReference type="VEuPathDB" id="FungiDB:Z518_03547"/>
<proteinExistence type="predicted"/>
<dbReference type="InterPro" id="IPR032710">
    <property type="entry name" value="NTF2-like_dom_sf"/>
</dbReference>
<dbReference type="RefSeq" id="XP_013276026.1">
    <property type="nucleotide sequence ID" value="XM_013420572.1"/>
</dbReference>
<evidence type="ECO:0000313" key="2">
    <source>
        <dbReference type="EMBL" id="KIX08890.1"/>
    </source>
</evidence>
<dbReference type="Proteomes" id="UP000053617">
    <property type="component" value="Unassembled WGS sequence"/>
</dbReference>
<organism evidence="2 3">
    <name type="scientific">Rhinocladiella mackenziei CBS 650.93</name>
    <dbReference type="NCBI Taxonomy" id="1442369"/>
    <lineage>
        <taxon>Eukaryota</taxon>
        <taxon>Fungi</taxon>
        <taxon>Dikarya</taxon>
        <taxon>Ascomycota</taxon>
        <taxon>Pezizomycotina</taxon>
        <taxon>Eurotiomycetes</taxon>
        <taxon>Chaetothyriomycetidae</taxon>
        <taxon>Chaetothyriales</taxon>
        <taxon>Herpotrichiellaceae</taxon>
        <taxon>Rhinocladiella</taxon>
    </lineage>
</organism>
<feature type="domain" description="SnoaL-like" evidence="1">
    <location>
        <begin position="28"/>
        <end position="113"/>
    </location>
</feature>
<dbReference type="STRING" id="1442369.A0A0D2JHS6"/>
<dbReference type="GeneID" id="25291618"/>
<name>A0A0D2JHS6_9EURO</name>
<dbReference type="AlphaFoldDB" id="A0A0D2JHS6"/>
<dbReference type="HOGENOM" id="CLU_124021_0_0_1"/>
<keyword evidence="3" id="KW-1185">Reference proteome</keyword>
<reference evidence="2 3" key="1">
    <citation type="submission" date="2015-01" db="EMBL/GenBank/DDBJ databases">
        <title>The Genome Sequence of Rhinocladiella mackenzie CBS 650.93.</title>
        <authorList>
            <consortium name="The Broad Institute Genomics Platform"/>
            <person name="Cuomo C."/>
            <person name="de Hoog S."/>
            <person name="Gorbushina A."/>
            <person name="Stielow B."/>
            <person name="Teixiera M."/>
            <person name="Abouelleil A."/>
            <person name="Chapman S.B."/>
            <person name="Priest M."/>
            <person name="Young S.K."/>
            <person name="Wortman J."/>
            <person name="Nusbaum C."/>
            <person name="Birren B."/>
        </authorList>
    </citation>
    <scope>NUCLEOTIDE SEQUENCE [LARGE SCALE GENOMIC DNA]</scope>
    <source>
        <strain evidence="2 3">CBS 650.93</strain>
    </source>
</reference>
<dbReference type="Pfam" id="PF13474">
    <property type="entry name" value="SnoaL_3"/>
    <property type="match status" value="1"/>
</dbReference>
<sequence length="134" mass="15672">MNKEFNASIEPGRKFYNFPEVVTFDIFGFTGRGAFKEHFDETFHYLSNSTFQIKDIEVFATSKTTRYAHMYQRLIGGTADDGKIFEMTYRITEILIKANGQWQWVHEHVSFPTDMKTMKSDPICSVDPKKAFQF</sequence>
<dbReference type="SUPFAM" id="SSF54427">
    <property type="entry name" value="NTF2-like"/>
    <property type="match status" value="1"/>
</dbReference>
<dbReference type="EMBL" id="KN847476">
    <property type="protein sequence ID" value="KIX08890.1"/>
    <property type="molecule type" value="Genomic_DNA"/>
</dbReference>
<dbReference type="Gene3D" id="3.10.450.50">
    <property type="match status" value="1"/>
</dbReference>
<evidence type="ECO:0000313" key="3">
    <source>
        <dbReference type="Proteomes" id="UP000053617"/>
    </source>
</evidence>
<accession>A0A0D2JHS6</accession>
<gene>
    <name evidence="2" type="ORF">Z518_03547</name>
</gene>